<feature type="region of interest" description="Disordered" evidence="4">
    <location>
        <begin position="289"/>
        <end position="332"/>
    </location>
</feature>
<feature type="compositionally biased region" description="Low complexity" evidence="4">
    <location>
        <begin position="113"/>
        <end position="123"/>
    </location>
</feature>
<feature type="region of interest" description="Disordered" evidence="4">
    <location>
        <begin position="393"/>
        <end position="463"/>
    </location>
</feature>
<comment type="caution">
    <text evidence="6">The sequence shown here is derived from an EMBL/GenBank/DDBJ whole genome shotgun (WGS) entry which is preliminary data.</text>
</comment>
<dbReference type="CDD" id="cd07920">
    <property type="entry name" value="Pumilio"/>
    <property type="match status" value="1"/>
</dbReference>
<dbReference type="SMART" id="SM00025">
    <property type="entry name" value="Pumilio"/>
    <property type="match status" value="8"/>
</dbReference>
<dbReference type="PROSITE" id="PS50303">
    <property type="entry name" value="PUM_HD"/>
    <property type="match status" value="1"/>
</dbReference>
<dbReference type="Pfam" id="PF00806">
    <property type="entry name" value="PUF"/>
    <property type="match status" value="8"/>
</dbReference>
<organism evidence="6 7">
    <name type="scientific">Fusarium zealandicum</name>
    <dbReference type="NCBI Taxonomy" id="1053134"/>
    <lineage>
        <taxon>Eukaryota</taxon>
        <taxon>Fungi</taxon>
        <taxon>Dikarya</taxon>
        <taxon>Ascomycota</taxon>
        <taxon>Pezizomycotina</taxon>
        <taxon>Sordariomycetes</taxon>
        <taxon>Hypocreomycetidae</taxon>
        <taxon>Hypocreales</taxon>
        <taxon>Nectriaceae</taxon>
        <taxon>Fusarium</taxon>
        <taxon>Fusarium staphyleae species complex</taxon>
    </lineage>
</organism>
<dbReference type="PANTHER" id="PTHR12537:SF48">
    <property type="entry name" value="MEIOTIC COILED-COIL PROTEIN 2"/>
    <property type="match status" value="1"/>
</dbReference>
<feature type="compositionally biased region" description="Low complexity" evidence="4">
    <location>
        <begin position="240"/>
        <end position="254"/>
    </location>
</feature>
<evidence type="ECO:0000256" key="4">
    <source>
        <dbReference type="SAM" id="MobiDB-lite"/>
    </source>
</evidence>
<feature type="repeat" description="Pumilio" evidence="3">
    <location>
        <begin position="563"/>
        <end position="598"/>
    </location>
</feature>
<dbReference type="InterPro" id="IPR033712">
    <property type="entry name" value="Pumilio_RNA-bd"/>
</dbReference>
<feature type="repeat" description="Pumilio" evidence="3">
    <location>
        <begin position="791"/>
        <end position="826"/>
    </location>
</feature>
<evidence type="ECO:0000259" key="5">
    <source>
        <dbReference type="PROSITE" id="PS50303"/>
    </source>
</evidence>
<feature type="region of interest" description="Disordered" evidence="4">
    <location>
        <begin position="855"/>
        <end position="880"/>
    </location>
</feature>
<dbReference type="Proteomes" id="UP000635477">
    <property type="component" value="Unassembled WGS sequence"/>
</dbReference>
<keyword evidence="7" id="KW-1185">Reference proteome</keyword>
<dbReference type="Gene3D" id="1.25.10.10">
    <property type="entry name" value="Leucine-rich Repeat Variant"/>
    <property type="match status" value="1"/>
</dbReference>
<evidence type="ECO:0000256" key="2">
    <source>
        <dbReference type="ARBA" id="ARBA00024893"/>
    </source>
</evidence>
<feature type="region of interest" description="Disordered" evidence="4">
    <location>
        <begin position="113"/>
        <end position="156"/>
    </location>
</feature>
<comment type="function">
    <text evidence="2">RNA-binding nucleolar protein required for pre-rRNA processing. Involved in production of 18S rRNA and assembly of small ribosomal subunit.</text>
</comment>
<evidence type="ECO:0000256" key="1">
    <source>
        <dbReference type="ARBA" id="ARBA00022737"/>
    </source>
</evidence>
<feature type="region of interest" description="Disordered" evidence="4">
    <location>
        <begin position="204"/>
        <end position="259"/>
    </location>
</feature>
<gene>
    <name evidence="6" type="ORF">FZEAL_188</name>
</gene>
<feature type="compositionally biased region" description="Low complexity" evidence="4">
    <location>
        <begin position="298"/>
        <end position="309"/>
    </location>
</feature>
<dbReference type="PROSITE" id="PS50302">
    <property type="entry name" value="PUM"/>
    <property type="match status" value="3"/>
</dbReference>
<feature type="compositionally biased region" description="Polar residues" evidence="4">
    <location>
        <begin position="136"/>
        <end position="156"/>
    </location>
</feature>
<dbReference type="AlphaFoldDB" id="A0A8H4XQM8"/>
<reference evidence="6" key="2">
    <citation type="submission" date="2020-05" db="EMBL/GenBank/DDBJ databases">
        <authorList>
            <person name="Kim H.-S."/>
            <person name="Proctor R.H."/>
            <person name="Brown D.W."/>
        </authorList>
    </citation>
    <scope>NUCLEOTIDE SEQUENCE</scope>
    <source>
        <strain evidence="6">NRRL 22465</strain>
    </source>
</reference>
<dbReference type="EMBL" id="JABEYC010000008">
    <property type="protein sequence ID" value="KAF4984672.1"/>
    <property type="molecule type" value="Genomic_DNA"/>
</dbReference>
<dbReference type="InterPro" id="IPR011989">
    <property type="entry name" value="ARM-like"/>
</dbReference>
<dbReference type="OrthoDB" id="668540at2759"/>
<protein>
    <recommendedName>
        <fullName evidence="5">PUM-HD domain-containing protein</fullName>
    </recommendedName>
</protein>
<evidence type="ECO:0000313" key="7">
    <source>
        <dbReference type="Proteomes" id="UP000635477"/>
    </source>
</evidence>
<evidence type="ECO:0000256" key="3">
    <source>
        <dbReference type="PROSITE-ProRule" id="PRU00317"/>
    </source>
</evidence>
<dbReference type="GO" id="GO:0003730">
    <property type="term" value="F:mRNA 3'-UTR binding"/>
    <property type="evidence" value="ECO:0007669"/>
    <property type="project" value="TreeGrafter"/>
</dbReference>
<dbReference type="InterPro" id="IPR016024">
    <property type="entry name" value="ARM-type_fold"/>
</dbReference>
<dbReference type="SUPFAM" id="SSF48371">
    <property type="entry name" value="ARM repeat"/>
    <property type="match status" value="1"/>
</dbReference>
<accession>A0A8H4XQM8</accession>
<dbReference type="InterPro" id="IPR033133">
    <property type="entry name" value="PUM-HD"/>
</dbReference>
<sequence>MPVPPNTADLQCKQSLTGPDPLPPATASCMTPYLIPHLLFFPSTLHLHSLFFSCTTNRTPSWLGRSTHSRTLICLVNRFFVHADHDHLTTIPSQHTAPLDVSTAFYSIMSPSDASVSSSDRTSTVLQGVNPKKTVDSSSRTFSNNHDTSLGTSTKKNVSVLSTSKLANQGLPKMKISHAASPAEDSYPMDKLLAKLSEQQAVLSQQNEALKSSEDSNMYPRGLDHASSSNSLPVTPATDAFPSTAPTTRPASATLDDARGESEEVMRLKLQLARAQSEISKLDQELAETRSVKTESDGPPFGFRGPAFPQREGAWGSPDDTRSETSDAMSATTFSRTRGIWGNPKGSFANTTLQAPVAEPSPGNWLGSRGFNPPYPEPTGMPYPIMDGYRGDRLTPDSEMLRSNNGRRGNRYDSRMNSPQPFGPGYGGGYNSPVNHSDYMGGSMSGPPMNGSQGPGAIAVYPPYQGQPMGTPLSPFASEFTSKGGWKNEGTLNREQVVSPEDQTYLPPTEPLNYRRLLDRNVNCNWKYIVDKIVCNNDQQASIFLQQKLKVGTPEQKFEIVEAIVAQAYPLMVNRFGNFLVQRCFEHGTPDQVIDIAESIRGNTLNLSMDPFGCHVVQKAFDSVPENFKAIMVHELLRRIPETVIHRYACHVWQKLFELRWTESPPQIMKYVNEALRGMWHEVALGETGSLVVQNIFENCLEEDKRPCIEEVLANIDIVAHGQFGNWCIQHVCEHGAPPDRSRAIDHVIRYAAEYSTDQFASKVVEKCLKIGGTEFLGRYLDRVCEGRRDRTRIPLIDIASDQYGNYLIQWILNNASPQHREIVAAHIRKHMVSLRGSKFGSRVGMLCTNHAVTTRPGPGVGPGMSGRMAPGPRYSGGYR</sequence>
<feature type="compositionally biased region" description="Low complexity" evidence="4">
    <location>
        <begin position="440"/>
        <end position="456"/>
    </location>
</feature>
<keyword evidence="1" id="KW-0677">Repeat</keyword>
<dbReference type="GO" id="GO:0005737">
    <property type="term" value="C:cytoplasm"/>
    <property type="evidence" value="ECO:0007669"/>
    <property type="project" value="TreeGrafter"/>
</dbReference>
<name>A0A8H4XQM8_9HYPO</name>
<evidence type="ECO:0000313" key="6">
    <source>
        <dbReference type="EMBL" id="KAF4984672.1"/>
    </source>
</evidence>
<dbReference type="PANTHER" id="PTHR12537">
    <property type="entry name" value="RNA BINDING PROTEIN PUMILIO-RELATED"/>
    <property type="match status" value="1"/>
</dbReference>
<dbReference type="InterPro" id="IPR001313">
    <property type="entry name" value="Pumilio_RNA-bd_rpt"/>
</dbReference>
<reference evidence="6" key="1">
    <citation type="journal article" date="2020" name="BMC Genomics">
        <title>Correction to: Identification and distribution of gene clusters required for synthesis of sphingolipid metabolism inhibitors in diverse species of the filamentous fungus Fusarium.</title>
        <authorList>
            <person name="Kim H.S."/>
            <person name="Lohmar J.M."/>
            <person name="Busman M."/>
            <person name="Brown D.W."/>
            <person name="Naumann T.A."/>
            <person name="Divon H.H."/>
            <person name="Lysoe E."/>
            <person name="Uhlig S."/>
            <person name="Proctor R.H."/>
        </authorList>
    </citation>
    <scope>NUCLEOTIDE SEQUENCE</scope>
    <source>
        <strain evidence="6">NRRL 22465</strain>
    </source>
</reference>
<proteinExistence type="predicted"/>
<dbReference type="GO" id="GO:0010608">
    <property type="term" value="P:post-transcriptional regulation of gene expression"/>
    <property type="evidence" value="ECO:0007669"/>
    <property type="project" value="TreeGrafter"/>
</dbReference>
<feature type="repeat" description="Pumilio" evidence="3">
    <location>
        <begin position="599"/>
        <end position="634"/>
    </location>
</feature>
<feature type="domain" description="PUM-HD" evidence="5">
    <location>
        <begin position="493"/>
        <end position="852"/>
    </location>
</feature>